<dbReference type="AlphaFoldDB" id="A0AAV4XR79"/>
<dbReference type="EMBL" id="BPLR01018137">
    <property type="protein sequence ID" value="GIY97239.1"/>
    <property type="molecule type" value="Genomic_DNA"/>
</dbReference>
<gene>
    <name evidence="1" type="ORF">CEXT_170061</name>
</gene>
<dbReference type="Proteomes" id="UP001054945">
    <property type="component" value="Unassembled WGS sequence"/>
</dbReference>
<protein>
    <submittedName>
        <fullName evidence="1">Uncharacterized protein</fullName>
    </submittedName>
</protein>
<keyword evidence="2" id="KW-1185">Reference proteome</keyword>
<sequence length="94" mass="10366">MEYGKTASPTSRSEIARDTIRKLVTVRSLVEAKTAKTTSKLPAMTMAFMKPKMIIIEIFLALSNNSCLNQEGQTGNGMSWRISAETLTVVMLPK</sequence>
<comment type="caution">
    <text evidence="1">The sequence shown here is derived from an EMBL/GenBank/DDBJ whole genome shotgun (WGS) entry which is preliminary data.</text>
</comment>
<evidence type="ECO:0000313" key="2">
    <source>
        <dbReference type="Proteomes" id="UP001054945"/>
    </source>
</evidence>
<organism evidence="1 2">
    <name type="scientific">Caerostris extrusa</name>
    <name type="common">Bark spider</name>
    <name type="synonym">Caerostris bankana</name>
    <dbReference type="NCBI Taxonomy" id="172846"/>
    <lineage>
        <taxon>Eukaryota</taxon>
        <taxon>Metazoa</taxon>
        <taxon>Ecdysozoa</taxon>
        <taxon>Arthropoda</taxon>
        <taxon>Chelicerata</taxon>
        <taxon>Arachnida</taxon>
        <taxon>Araneae</taxon>
        <taxon>Araneomorphae</taxon>
        <taxon>Entelegynae</taxon>
        <taxon>Araneoidea</taxon>
        <taxon>Araneidae</taxon>
        <taxon>Caerostris</taxon>
    </lineage>
</organism>
<accession>A0AAV4XR79</accession>
<proteinExistence type="predicted"/>
<reference evidence="1 2" key="1">
    <citation type="submission" date="2021-06" db="EMBL/GenBank/DDBJ databases">
        <title>Caerostris extrusa draft genome.</title>
        <authorList>
            <person name="Kono N."/>
            <person name="Arakawa K."/>
        </authorList>
    </citation>
    <scope>NUCLEOTIDE SEQUENCE [LARGE SCALE GENOMIC DNA]</scope>
</reference>
<name>A0AAV4XR79_CAEEX</name>
<evidence type="ECO:0000313" key="1">
    <source>
        <dbReference type="EMBL" id="GIY97239.1"/>
    </source>
</evidence>